<feature type="signal peptide" evidence="9">
    <location>
        <begin position="1"/>
        <end position="29"/>
    </location>
</feature>
<dbReference type="CDD" id="cd05476">
    <property type="entry name" value="pepsin_A_like_plant"/>
    <property type="match status" value="1"/>
</dbReference>
<evidence type="ECO:0000256" key="5">
    <source>
        <dbReference type="ARBA" id="ARBA00023180"/>
    </source>
</evidence>
<gene>
    <name evidence="11" type="ORF">RND81_08G091000</name>
</gene>
<evidence type="ECO:0000313" key="11">
    <source>
        <dbReference type="EMBL" id="KAK9698246.1"/>
    </source>
</evidence>
<dbReference type="PRINTS" id="PR00792">
    <property type="entry name" value="PEPSIN"/>
</dbReference>
<dbReference type="FunFam" id="2.40.70.10:FF:000033">
    <property type="entry name" value="Aspartyl protease family protein"/>
    <property type="match status" value="1"/>
</dbReference>
<dbReference type="InterPro" id="IPR034161">
    <property type="entry name" value="Pepsin-like_plant"/>
</dbReference>
<dbReference type="InterPro" id="IPR021109">
    <property type="entry name" value="Peptidase_aspartic_dom_sf"/>
</dbReference>
<evidence type="ECO:0000313" key="12">
    <source>
        <dbReference type="Proteomes" id="UP001443914"/>
    </source>
</evidence>
<keyword evidence="3 7" id="KW-0064">Aspartyl protease</keyword>
<dbReference type="PANTHER" id="PTHR47967:SF69">
    <property type="entry name" value="ASPARTIC PROTEINASE NANA, CHLOROPLAST"/>
    <property type="match status" value="1"/>
</dbReference>
<evidence type="ECO:0000259" key="10">
    <source>
        <dbReference type="PROSITE" id="PS51767"/>
    </source>
</evidence>
<dbReference type="EMBL" id="JBDFQZ010000008">
    <property type="protein sequence ID" value="KAK9698246.1"/>
    <property type="molecule type" value="Genomic_DNA"/>
</dbReference>
<dbReference type="Gene3D" id="2.40.70.10">
    <property type="entry name" value="Acid Proteases"/>
    <property type="match status" value="2"/>
</dbReference>
<keyword evidence="5" id="KW-0325">Glycoprotein</keyword>
<dbReference type="InterPro" id="IPR033121">
    <property type="entry name" value="PEPTIDASE_A1"/>
</dbReference>
<name>A0AAW1J7W9_SAPOF</name>
<dbReference type="Proteomes" id="UP001443914">
    <property type="component" value="Unassembled WGS sequence"/>
</dbReference>
<proteinExistence type="inferred from homology"/>
<keyword evidence="2 7" id="KW-0645">Protease</keyword>
<protein>
    <recommendedName>
        <fullName evidence="10">Peptidase A1 domain-containing protein</fullName>
    </recommendedName>
</protein>
<feature type="chain" id="PRO_5043329332" description="Peptidase A1 domain-containing protein" evidence="9">
    <location>
        <begin position="30"/>
        <end position="474"/>
    </location>
</feature>
<dbReference type="SUPFAM" id="SSF50630">
    <property type="entry name" value="Acid proteases"/>
    <property type="match status" value="1"/>
</dbReference>
<dbReference type="PANTHER" id="PTHR47967">
    <property type="entry name" value="OS07G0603500 PROTEIN-RELATED"/>
    <property type="match status" value="1"/>
</dbReference>
<dbReference type="Pfam" id="PF14543">
    <property type="entry name" value="TAXi_N"/>
    <property type="match status" value="1"/>
</dbReference>
<feature type="domain" description="Peptidase A1" evidence="10">
    <location>
        <begin position="108"/>
        <end position="469"/>
    </location>
</feature>
<dbReference type="InterPro" id="IPR032861">
    <property type="entry name" value="TAXi_N"/>
</dbReference>
<dbReference type="PROSITE" id="PS00141">
    <property type="entry name" value="ASP_PROTEASE"/>
    <property type="match status" value="1"/>
</dbReference>
<dbReference type="InterPro" id="IPR001969">
    <property type="entry name" value="Aspartic_peptidase_AS"/>
</dbReference>
<dbReference type="GO" id="GO:0006508">
    <property type="term" value="P:proteolysis"/>
    <property type="evidence" value="ECO:0007669"/>
    <property type="project" value="UniProtKB-KW"/>
</dbReference>
<comment type="caution">
    <text evidence="11">The sequence shown here is derived from an EMBL/GenBank/DDBJ whole genome shotgun (WGS) entry which is preliminary data.</text>
</comment>
<organism evidence="11 12">
    <name type="scientific">Saponaria officinalis</name>
    <name type="common">Common soapwort</name>
    <name type="synonym">Lychnis saponaria</name>
    <dbReference type="NCBI Taxonomy" id="3572"/>
    <lineage>
        <taxon>Eukaryota</taxon>
        <taxon>Viridiplantae</taxon>
        <taxon>Streptophyta</taxon>
        <taxon>Embryophyta</taxon>
        <taxon>Tracheophyta</taxon>
        <taxon>Spermatophyta</taxon>
        <taxon>Magnoliopsida</taxon>
        <taxon>eudicotyledons</taxon>
        <taxon>Gunneridae</taxon>
        <taxon>Pentapetalae</taxon>
        <taxon>Caryophyllales</taxon>
        <taxon>Caryophyllaceae</taxon>
        <taxon>Caryophylleae</taxon>
        <taxon>Saponaria</taxon>
    </lineage>
</organism>
<keyword evidence="4 7" id="KW-0378">Hydrolase</keyword>
<evidence type="ECO:0000256" key="6">
    <source>
        <dbReference type="PIRSR" id="PIRSR601461-1"/>
    </source>
</evidence>
<keyword evidence="12" id="KW-1185">Reference proteome</keyword>
<dbReference type="Pfam" id="PF14541">
    <property type="entry name" value="TAXi_C"/>
    <property type="match status" value="1"/>
</dbReference>
<dbReference type="InterPro" id="IPR051708">
    <property type="entry name" value="Plant_Aspart_Prot_A1"/>
</dbReference>
<evidence type="ECO:0000256" key="7">
    <source>
        <dbReference type="RuleBase" id="RU000454"/>
    </source>
</evidence>
<evidence type="ECO:0000256" key="1">
    <source>
        <dbReference type="ARBA" id="ARBA00007447"/>
    </source>
</evidence>
<evidence type="ECO:0000256" key="9">
    <source>
        <dbReference type="SAM" id="SignalP"/>
    </source>
</evidence>
<accession>A0AAW1J7W9</accession>
<sequence length="474" mass="53330">MLLKSTKNLFLLFIFVITLICENDNSVLGYPTSSRHKELIKKDQGRHKGMKERSRWGKSSPNPTSRRLMDYEEDDVPIGEREGPLKSTIEGSVKLPMYAAAEYHMGQYFVDIEIGTPPKKLRMIADTGSDLTWVKCKSEEPSNFTNQRVFDASKSKTFKTIGCRTNYCEEDLKMLRSIDLCPVDQAPCFYNYSYGDEGLVTYGKFAKDSITLPTTTGKSVTLQNMLIGCSQSVTGKADINEADGILGLGMHPYSFAIHGVSKFGGTFSYCLVDHLSPSNVTNYLVFGDLKEKCPTQEFMRYTALHVSIDSAFYWIYIKGLSFGSDMLDISPVVWDTSKDDGGTILDSGTSATYWLEPAYTAIMDFLISVLEKDYPKLPDWKGDGVSDFEYCFKADAKEFRKFKVPRLDIHFKDGARFKPHIKSYIIDDAPGVKCIGFLQAHGGVNIIGNILQQNYLWEFDVHHETMGFVASTCE</sequence>
<dbReference type="AlphaFoldDB" id="A0AAW1J7W9"/>
<evidence type="ECO:0000256" key="2">
    <source>
        <dbReference type="ARBA" id="ARBA00022670"/>
    </source>
</evidence>
<comment type="similarity">
    <text evidence="1 7">Belongs to the peptidase A1 family.</text>
</comment>
<keyword evidence="9" id="KW-0732">Signal</keyword>
<dbReference type="InterPro" id="IPR001461">
    <property type="entry name" value="Aspartic_peptidase_A1"/>
</dbReference>
<dbReference type="GO" id="GO:0004190">
    <property type="term" value="F:aspartic-type endopeptidase activity"/>
    <property type="evidence" value="ECO:0007669"/>
    <property type="project" value="UniProtKB-KW"/>
</dbReference>
<evidence type="ECO:0000256" key="3">
    <source>
        <dbReference type="ARBA" id="ARBA00022750"/>
    </source>
</evidence>
<feature type="region of interest" description="Disordered" evidence="8">
    <location>
        <begin position="41"/>
        <end position="68"/>
    </location>
</feature>
<reference evidence="11" key="1">
    <citation type="submission" date="2024-03" db="EMBL/GenBank/DDBJ databases">
        <title>WGS assembly of Saponaria officinalis var. Norfolk2.</title>
        <authorList>
            <person name="Jenkins J."/>
            <person name="Shu S."/>
            <person name="Grimwood J."/>
            <person name="Barry K."/>
            <person name="Goodstein D."/>
            <person name="Schmutz J."/>
            <person name="Leebens-Mack J."/>
            <person name="Osbourn A."/>
        </authorList>
    </citation>
    <scope>NUCLEOTIDE SEQUENCE [LARGE SCALE GENOMIC DNA]</scope>
    <source>
        <strain evidence="11">JIC</strain>
    </source>
</reference>
<feature type="active site" evidence="6">
    <location>
        <position position="126"/>
    </location>
</feature>
<evidence type="ECO:0000256" key="4">
    <source>
        <dbReference type="ARBA" id="ARBA00022801"/>
    </source>
</evidence>
<evidence type="ECO:0000256" key="8">
    <source>
        <dbReference type="SAM" id="MobiDB-lite"/>
    </source>
</evidence>
<dbReference type="PROSITE" id="PS51767">
    <property type="entry name" value="PEPTIDASE_A1"/>
    <property type="match status" value="1"/>
</dbReference>
<feature type="active site" evidence="6">
    <location>
        <position position="346"/>
    </location>
</feature>
<dbReference type="InterPro" id="IPR032799">
    <property type="entry name" value="TAXi_C"/>
</dbReference>